<keyword evidence="3" id="KW-0342">GTP-binding</keyword>
<comment type="similarity">
    <text evidence="1">Belongs to the small GTPase superfamily. Rab family.</text>
</comment>
<dbReference type="SMART" id="SM00176">
    <property type="entry name" value="RAN"/>
    <property type="match status" value="1"/>
</dbReference>
<dbReference type="AlphaFoldDB" id="A0A6B2LLU2"/>
<protein>
    <submittedName>
        <fullName evidence="5">Uncharacterized protein</fullName>
    </submittedName>
</protein>
<dbReference type="InterPro" id="IPR005225">
    <property type="entry name" value="Small_GTP-bd"/>
</dbReference>
<evidence type="ECO:0000256" key="1">
    <source>
        <dbReference type="ARBA" id="ARBA00006270"/>
    </source>
</evidence>
<evidence type="ECO:0000313" key="5">
    <source>
        <dbReference type="EMBL" id="NDV38062.1"/>
    </source>
</evidence>
<proteinExistence type="inferred from homology"/>
<dbReference type="SMART" id="SM00175">
    <property type="entry name" value="RAB"/>
    <property type="match status" value="1"/>
</dbReference>
<dbReference type="InterPro" id="IPR050305">
    <property type="entry name" value="Small_GTPase_Rab"/>
</dbReference>
<dbReference type="EMBL" id="GIBP01009093">
    <property type="protein sequence ID" value="NDV38062.1"/>
    <property type="molecule type" value="Transcribed_RNA"/>
</dbReference>
<dbReference type="SMART" id="SM00174">
    <property type="entry name" value="RHO"/>
    <property type="match status" value="1"/>
</dbReference>
<dbReference type="SUPFAM" id="SSF52540">
    <property type="entry name" value="P-loop containing nucleoside triphosphate hydrolases"/>
    <property type="match status" value="1"/>
</dbReference>
<dbReference type="PROSITE" id="PS51421">
    <property type="entry name" value="RAS"/>
    <property type="match status" value="1"/>
</dbReference>
<dbReference type="FunFam" id="3.40.50.300:FF:001129">
    <property type="entry name" value="ras-related protein Rab-44 isoform X2"/>
    <property type="match status" value="1"/>
</dbReference>
<dbReference type="PRINTS" id="PR00449">
    <property type="entry name" value="RASTRNSFRMNG"/>
</dbReference>
<dbReference type="PROSITE" id="PS51420">
    <property type="entry name" value="RHO"/>
    <property type="match status" value="1"/>
</dbReference>
<dbReference type="PROSITE" id="PS51419">
    <property type="entry name" value="RAB"/>
    <property type="match status" value="1"/>
</dbReference>
<dbReference type="CDD" id="cd00154">
    <property type="entry name" value="Rab"/>
    <property type="match status" value="1"/>
</dbReference>
<evidence type="ECO:0000256" key="3">
    <source>
        <dbReference type="ARBA" id="ARBA00023134"/>
    </source>
</evidence>
<organism evidence="5">
    <name type="scientific">Arcella intermedia</name>
    <dbReference type="NCBI Taxonomy" id="1963864"/>
    <lineage>
        <taxon>Eukaryota</taxon>
        <taxon>Amoebozoa</taxon>
        <taxon>Tubulinea</taxon>
        <taxon>Elardia</taxon>
        <taxon>Arcellinida</taxon>
        <taxon>Sphaerothecina</taxon>
        <taxon>Arcellidae</taxon>
        <taxon>Arcella</taxon>
    </lineage>
</organism>
<keyword evidence="2" id="KW-0547">Nucleotide-binding</keyword>
<dbReference type="PANTHER" id="PTHR47980">
    <property type="entry name" value="LD44762P"/>
    <property type="match status" value="1"/>
</dbReference>
<dbReference type="Gene3D" id="3.40.50.300">
    <property type="entry name" value="P-loop containing nucleotide triphosphate hydrolases"/>
    <property type="match status" value="1"/>
</dbReference>
<dbReference type="SMART" id="SM00173">
    <property type="entry name" value="RAS"/>
    <property type="match status" value="1"/>
</dbReference>
<dbReference type="GO" id="GO:0005525">
    <property type="term" value="F:GTP binding"/>
    <property type="evidence" value="ECO:0007669"/>
    <property type="project" value="UniProtKB-KW"/>
</dbReference>
<accession>A0A6B2LLU2</accession>
<name>A0A6B2LLU2_9EUKA</name>
<dbReference type="InterPro" id="IPR001806">
    <property type="entry name" value="Small_GTPase"/>
</dbReference>
<dbReference type="NCBIfam" id="TIGR00231">
    <property type="entry name" value="small_GTP"/>
    <property type="match status" value="1"/>
</dbReference>
<dbReference type="GO" id="GO:0003924">
    <property type="term" value="F:GTPase activity"/>
    <property type="evidence" value="ECO:0007669"/>
    <property type="project" value="InterPro"/>
</dbReference>
<evidence type="ECO:0000256" key="4">
    <source>
        <dbReference type="ARBA" id="ARBA00023288"/>
    </source>
</evidence>
<reference evidence="5" key="1">
    <citation type="journal article" date="2020" name="J. Eukaryot. Microbiol.">
        <title>De novo Sequencing, Assembly and Annotation of the Transcriptome for the Free-Living Testate Amoeba Arcella intermedia.</title>
        <authorList>
            <person name="Ribeiro G.M."/>
            <person name="Porfirio-Sousa A.L."/>
            <person name="Maurer-Alcala X.X."/>
            <person name="Katz L.A."/>
            <person name="Lahr D.J.G."/>
        </authorList>
    </citation>
    <scope>NUCLEOTIDE SEQUENCE</scope>
</reference>
<dbReference type="Pfam" id="PF00071">
    <property type="entry name" value="Ras"/>
    <property type="match status" value="1"/>
</dbReference>
<evidence type="ECO:0000256" key="2">
    <source>
        <dbReference type="ARBA" id="ARBA00022741"/>
    </source>
</evidence>
<sequence>MKKLLLVGDSGTGKSNLLSRYTNNTFHSQYRSTIGVEFSTKTTQVDGKSLKLQIWDTAGQERYRAITGAYYRGASGILLVYDVTSTQSFANLENWHKEIMEHAPEAKLIVVGNKCDTVFDRKITALQGEGLAHQYNAEFIETSAMNDTNVEEAFAKLAASLIHN</sequence>
<dbReference type="InterPro" id="IPR027417">
    <property type="entry name" value="P-loop_NTPase"/>
</dbReference>
<keyword evidence="4" id="KW-0449">Lipoprotein</keyword>